<dbReference type="PROSITE" id="PS50893">
    <property type="entry name" value="ABC_TRANSPORTER_2"/>
    <property type="match status" value="1"/>
</dbReference>
<dbReference type="SMART" id="SM00382">
    <property type="entry name" value="AAA"/>
    <property type="match status" value="1"/>
</dbReference>
<dbReference type="RefSeq" id="WP_069641617.1">
    <property type="nucleotide sequence ID" value="NZ_MIJE01000001.1"/>
</dbReference>
<evidence type="ECO:0000313" key="11">
    <source>
        <dbReference type="Proteomes" id="UP000094296"/>
    </source>
</evidence>
<dbReference type="InterPro" id="IPR036640">
    <property type="entry name" value="ABC1_TM_sf"/>
</dbReference>
<evidence type="ECO:0000256" key="6">
    <source>
        <dbReference type="ARBA" id="ARBA00023136"/>
    </source>
</evidence>
<dbReference type="CDD" id="cd18554">
    <property type="entry name" value="ABC_6TM_Sav1866_like"/>
    <property type="match status" value="1"/>
</dbReference>
<keyword evidence="5 7" id="KW-1133">Transmembrane helix</keyword>
<dbReference type="Pfam" id="PF00664">
    <property type="entry name" value="ABC_membrane"/>
    <property type="match status" value="1"/>
</dbReference>
<evidence type="ECO:0000256" key="4">
    <source>
        <dbReference type="ARBA" id="ARBA00022840"/>
    </source>
</evidence>
<evidence type="ECO:0000256" key="2">
    <source>
        <dbReference type="ARBA" id="ARBA00022692"/>
    </source>
</evidence>
<dbReference type="FunFam" id="3.40.50.300:FF:000218">
    <property type="entry name" value="Multidrug ABC transporter ATP-binding protein"/>
    <property type="match status" value="1"/>
</dbReference>
<feature type="transmembrane region" description="Helical" evidence="7">
    <location>
        <begin position="141"/>
        <end position="159"/>
    </location>
</feature>
<dbReference type="EMBL" id="MIJE01000001">
    <property type="protein sequence ID" value="OEF98125.1"/>
    <property type="molecule type" value="Genomic_DNA"/>
</dbReference>
<dbReference type="SUPFAM" id="SSF52540">
    <property type="entry name" value="P-loop containing nucleoside triphosphate hydrolases"/>
    <property type="match status" value="1"/>
</dbReference>
<protein>
    <submittedName>
        <fullName evidence="10">Multidrug ABC transporter ATP-binding protein</fullName>
    </submittedName>
</protein>
<dbReference type="InterPro" id="IPR039421">
    <property type="entry name" value="Type_1_exporter"/>
</dbReference>
<dbReference type="GO" id="GO:0005886">
    <property type="term" value="C:plasma membrane"/>
    <property type="evidence" value="ECO:0007669"/>
    <property type="project" value="UniProtKB-SubCell"/>
</dbReference>
<dbReference type="InterPro" id="IPR003593">
    <property type="entry name" value="AAA+_ATPase"/>
</dbReference>
<organism evidence="10 11">
    <name type="scientific">Desulfuribacillus alkaliarsenatis</name>
    <dbReference type="NCBI Taxonomy" id="766136"/>
    <lineage>
        <taxon>Bacteria</taxon>
        <taxon>Bacillati</taxon>
        <taxon>Bacillota</taxon>
        <taxon>Desulfuribacillia</taxon>
        <taxon>Desulfuribacillales</taxon>
        <taxon>Desulfuribacillaceae</taxon>
        <taxon>Desulfuribacillus</taxon>
    </lineage>
</organism>
<dbReference type="STRING" id="766136.BHF68_00075"/>
<dbReference type="Gene3D" id="1.20.1560.10">
    <property type="entry name" value="ABC transporter type 1, transmembrane domain"/>
    <property type="match status" value="2"/>
</dbReference>
<evidence type="ECO:0000256" key="5">
    <source>
        <dbReference type="ARBA" id="ARBA00022989"/>
    </source>
</evidence>
<dbReference type="AlphaFoldDB" id="A0A1E5G4U9"/>
<dbReference type="GO" id="GO:0005524">
    <property type="term" value="F:ATP binding"/>
    <property type="evidence" value="ECO:0007669"/>
    <property type="project" value="UniProtKB-KW"/>
</dbReference>
<dbReference type="Pfam" id="PF00005">
    <property type="entry name" value="ABC_tran"/>
    <property type="match status" value="1"/>
</dbReference>
<feature type="transmembrane region" description="Helical" evidence="7">
    <location>
        <begin position="20"/>
        <end position="43"/>
    </location>
</feature>
<dbReference type="PROSITE" id="PS00211">
    <property type="entry name" value="ABC_TRANSPORTER_1"/>
    <property type="match status" value="1"/>
</dbReference>
<dbReference type="OrthoDB" id="9770415at2"/>
<feature type="domain" description="ABC transporter" evidence="8">
    <location>
        <begin position="342"/>
        <end position="577"/>
    </location>
</feature>
<dbReference type="InterPro" id="IPR003439">
    <property type="entry name" value="ABC_transporter-like_ATP-bd"/>
</dbReference>
<dbReference type="Proteomes" id="UP000094296">
    <property type="component" value="Unassembled WGS sequence"/>
</dbReference>
<gene>
    <name evidence="10" type="ORF">BHF68_00075</name>
</gene>
<evidence type="ECO:0000259" key="9">
    <source>
        <dbReference type="PROSITE" id="PS50929"/>
    </source>
</evidence>
<feature type="transmembrane region" description="Helical" evidence="7">
    <location>
        <begin position="262"/>
        <end position="288"/>
    </location>
</feature>
<dbReference type="PANTHER" id="PTHR43394">
    <property type="entry name" value="ATP-DEPENDENT PERMEASE MDL1, MITOCHONDRIAL"/>
    <property type="match status" value="1"/>
</dbReference>
<evidence type="ECO:0000256" key="7">
    <source>
        <dbReference type="SAM" id="Phobius"/>
    </source>
</evidence>
<dbReference type="Gene3D" id="3.40.50.300">
    <property type="entry name" value="P-loop containing nucleotide triphosphate hydrolases"/>
    <property type="match status" value="1"/>
</dbReference>
<reference evidence="10 11" key="1">
    <citation type="submission" date="2016-09" db="EMBL/GenBank/DDBJ databases">
        <title>Draft genome sequence for the type strain of Desulfuribacillus alkaliarsenatis AHT28, an obligately anaerobic, sulfidogenic bacterium isolated from Russian soda lake sediments.</title>
        <authorList>
            <person name="Abin C.A."/>
            <person name="Hollibaugh J.T."/>
        </authorList>
    </citation>
    <scope>NUCLEOTIDE SEQUENCE [LARGE SCALE GENOMIC DNA]</scope>
    <source>
        <strain evidence="10 11">AHT28</strain>
    </source>
</reference>
<sequence length="596" mass="67654">MESIKYFLRFVSPYKFKIFIAIVLGFVRNAIPMLLPIIMMYIVDNIIGNNEMVVDQKVYLLVVIMLGSFLIYTILRVPVEYYSTYVTQWIGNKILYDIRKNLFEHLQKLSLRFYHEKRSGEVVSRVVHDVEHTKHFVTTGLINLWLDIVAIIIAVAVMLKLNIQLTFVSLLILPFYAVAMRYFFSKFRDLSKQRSKALAEVHAHLSERIQGISVVKSFALEKHEEKVFDNQNTFFHNRALGVVSYEAKTQSIVNTITDIAPLLIIAFGGYQVILGNLTLGALLAFYVYAERIYNPLRRLINSTTHLTQSLAAMDRVVELMKEPYDLQEKADAVQVEKVVGNISFKDVSFQYGNKSESVLKDINIDIRQGETVALVGASGGGKSSFISLIPRFFDVYQGAITIDGIDVRDYSISCLRKQIGMVLQEPVLFSHSIRENIMMGNPKASEQEMIFAAKKALAHDFIENLPEGYDTEIGERGVKLSGGQRQRIAIARLFLKKPQIIILDEATSALDLETEKHVQHSINELSRDRTTIIVAHRLATITHADTIIVMDGGQIVEKGTHEQLMEQKGSYYQLFIIQNLDENSPESETIISKNVS</sequence>
<evidence type="ECO:0000256" key="3">
    <source>
        <dbReference type="ARBA" id="ARBA00022741"/>
    </source>
</evidence>
<keyword evidence="6 7" id="KW-0472">Membrane</keyword>
<comment type="subcellular location">
    <subcellularLocation>
        <location evidence="1">Cell membrane</location>
        <topology evidence="1">Multi-pass membrane protein</topology>
    </subcellularLocation>
</comment>
<dbReference type="PANTHER" id="PTHR43394:SF1">
    <property type="entry name" value="ATP-BINDING CASSETTE SUB-FAMILY B MEMBER 10, MITOCHONDRIAL"/>
    <property type="match status" value="1"/>
</dbReference>
<dbReference type="GO" id="GO:0015421">
    <property type="term" value="F:ABC-type oligopeptide transporter activity"/>
    <property type="evidence" value="ECO:0007669"/>
    <property type="project" value="TreeGrafter"/>
</dbReference>
<dbReference type="InterPro" id="IPR011527">
    <property type="entry name" value="ABC1_TM_dom"/>
</dbReference>
<proteinExistence type="predicted"/>
<feature type="transmembrane region" description="Helical" evidence="7">
    <location>
        <begin position="58"/>
        <end position="75"/>
    </location>
</feature>
<feature type="domain" description="ABC transmembrane type-1" evidence="9">
    <location>
        <begin position="19"/>
        <end position="308"/>
    </location>
</feature>
<keyword evidence="11" id="KW-1185">Reference proteome</keyword>
<evidence type="ECO:0000259" key="8">
    <source>
        <dbReference type="PROSITE" id="PS50893"/>
    </source>
</evidence>
<evidence type="ECO:0000313" key="10">
    <source>
        <dbReference type="EMBL" id="OEF98125.1"/>
    </source>
</evidence>
<dbReference type="InterPro" id="IPR017871">
    <property type="entry name" value="ABC_transporter-like_CS"/>
</dbReference>
<dbReference type="GO" id="GO:0016887">
    <property type="term" value="F:ATP hydrolysis activity"/>
    <property type="evidence" value="ECO:0007669"/>
    <property type="project" value="InterPro"/>
</dbReference>
<comment type="caution">
    <text evidence="10">The sequence shown here is derived from an EMBL/GenBank/DDBJ whole genome shotgun (WGS) entry which is preliminary data.</text>
</comment>
<accession>A0A1E5G4U9</accession>
<dbReference type="SUPFAM" id="SSF90123">
    <property type="entry name" value="ABC transporter transmembrane region"/>
    <property type="match status" value="1"/>
</dbReference>
<name>A0A1E5G4U9_9FIRM</name>
<evidence type="ECO:0000256" key="1">
    <source>
        <dbReference type="ARBA" id="ARBA00004651"/>
    </source>
</evidence>
<keyword evidence="2 7" id="KW-0812">Transmembrane</keyword>
<dbReference type="PROSITE" id="PS50929">
    <property type="entry name" value="ABC_TM1F"/>
    <property type="match status" value="1"/>
</dbReference>
<keyword evidence="4 10" id="KW-0067">ATP-binding</keyword>
<dbReference type="InterPro" id="IPR027417">
    <property type="entry name" value="P-loop_NTPase"/>
</dbReference>
<keyword evidence="3" id="KW-0547">Nucleotide-binding</keyword>
<feature type="transmembrane region" description="Helical" evidence="7">
    <location>
        <begin position="165"/>
        <end position="184"/>
    </location>
</feature>